<sequence length="81" mass="9698">MLFPLVVIVRPLDWIFTPFWVIVILIIYTGNAWYRTVSFNNIQIILMKVKIVCLHMIRYISDHMTIYYQGLQRTFTGPLFT</sequence>
<evidence type="ECO:0000313" key="2">
    <source>
        <dbReference type="EMBL" id="KAF6041542.1"/>
    </source>
</evidence>
<evidence type="ECO:0000256" key="1">
    <source>
        <dbReference type="SAM" id="Phobius"/>
    </source>
</evidence>
<dbReference type="Proteomes" id="UP000593567">
    <property type="component" value="Unassembled WGS sequence"/>
</dbReference>
<accession>A0A7J7KTM5</accession>
<reference evidence="2" key="1">
    <citation type="submission" date="2020-06" db="EMBL/GenBank/DDBJ databases">
        <title>Draft genome of Bugula neritina, a colonial animal packing powerful symbionts and potential medicines.</title>
        <authorList>
            <person name="Rayko M."/>
        </authorList>
    </citation>
    <scope>NUCLEOTIDE SEQUENCE [LARGE SCALE GENOMIC DNA]</scope>
    <source>
        <strain evidence="2">Kwan_BN1</strain>
    </source>
</reference>
<keyword evidence="1" id="KW-1133">Transmembrane helix</keyword>
<dbReference type="EMBL" id="VXIV02000029">
    <property type="protein sequence ID" value="KAF6041542.1"/>
    <property type="molecule type" value="Genomic_DNA"/>
</dbReference>
<keyword evidence="3" id="KW-1185">Reference proteome</keyword>
<organism evidence="2 3">
    <name type="scientific">Bugula neritina</name>
    <name type="common">Brown bryozoan</name>
    <name type="synonym">Sertularia neritina</name>
    <dbReference type="NCBI Taxonomy" id="10212"/>
    <lineage>
        <taxon>Eukaryota</taxon>
        <taxon>Metazoa</taxon>
        <taxon>Spiralia</taxon>
        <taxon>Lophotrochozoa</taxon>
        <taxon>Bryozoa</taxon>
        <taxon>Gymnolaemata</taxon>
        <taxon>Cheilostomatida</taxon>
        <taxon>Flustrina</taxon>
        <taxon>Buguloidea</taxon>
        <taxon>Bugulidae</taxon>
        <taxon>Bugula</taxon>
    </lineage>
</organism>
<feature type="transmembrane region" description="Helical" evidence="1">
    <location>
        <begin position="12"/>
        <end position="34"/>
    </location>
</feature>
<gene>
    <name evidence="2" type="ORF">EB796_000148</name>
</gene>
<protein>
    <submittedName>
        <fullName evidence="2">Uncharacterized protein</fullName>
    </submittedName>
</protein>
<evidence type="ECO:0000313" key="3">
    <source>
        <dbReference type="Proteomes" id="UP000593567"/>
    </source>
</evidence>
<comment type="caution">
    <text evidence="2">The sequence shown here is derived from an EMBL/GenBank/DDBJ whole genome shotgun (WGS) entry which is preliminary data.</text>
</comment>
<proteinExistence type="predicted"/>
<name>A0A7J7KTM5_BUGNE</name>
<keyword evidence="1" id="KW-0812">Transmembrane</keyword>
<dbReference type="AlphaFoldDB" id="A0A7J7KTM5"/>
<keyword evidence="1" id="KW-0472">Membrane</keyword>